<accession>A0ABW4L486</accession>
<comment type="subcellular location">
    <subcellularLocation>
        <location evidence="1">Membrane</location>
        <topology evidence="1">Multi-pass membrane protein</topology>
    </subcellularLocation>
</comment>
<dbReference type="Proteomes" id="UP001597277">
    <property type="component" value="Unassembled WGS sequence"/>
</dbReference>
<evidence type="ECO:0000259" key="7">
    <source>
        <dbReference type="Pfam" id="PF12698"/>
    </source>
</evidence>
<evidence type="ECO:0000256" key="5">
    <source>
        <dbReference type="ARBA" id="ARBA00023251"/>
    </source>
</evidence>
<dbReference type="PIRSF" id="PIRSF006648">
    <property type="entry name" value="DrrB"/>
    <property type="match status" value="1"/>
</dbReference>
<reference evidence="9" key="1">
    <citation type="journal article" date="2019" name="Int. J. Syst. Evol. Microbiol.">
        <title>The Global Catalogue of Microorganisms (GCM) 10K type strain sequencing project: providing services to taxonomists for standard genome sequencing and annotation.</title>
        <authorList>
            <consortium name="The Broad Institute Genomics Platform"/>
            <consortium name="The Broad Institute Genome Sequencing Center for Infectious Disease"/>
            <person name="Wu L."/>
            <person name="Ma J."/>
        </authorList>
    </citation>
    <scope>NUCLEOTIDE SEQUENCE [LARGE SCALE GENOMIC DNA]</scope>
    <source>
        <strain evidence="9">JCM 17130</strain>
    </source>
</reference>
<dbReference type="PANTHER" id="PTHR43229">
    <property type="entry name" value="NODULATION PROTEIN J"/>
    <property type="match status" value="1"/>
</dbReference>
<feature type="transmembrane region" description="Helical" evidence="6">
    <location>
        <begin position="69"/>
        <end position="93"/>
    </location>
</feature>
<proteinExistence type="predicted"/>
<feature type="transmembrane region" description="Helical" evidence="6">
    <location>
        <begin position="38"/>
        <end position="57"/>
    </location>
</feature>
<evidence type="ECO:0000256" key="6">
    <source>
        <dbReference type="SAM" id="Phobius"/>
    </source>
</evidence>
<dbReference type="Pfam" id="PF12698">
    <property type="entry name" value="ABC2_membrane_3"/>
    <property type="match status" value="1"/>
</dbReference>
<dbReference type="InterPro" id="IPR013525">
    <property type="entry name" value="ABC2_TM"/>
</dbReference>
<organism evidence="8 9">
    <name type="scientific">Georgenia deserti</name>
    <dbReference type="NCBI Taxonomy" id="2093781"/>
    <lineage>
        <taxon>Bacteria</taxon>
        <taxon>Bacillati</taxon>
        <taxon>Actinomycetota</taxon>
        <taxon>Actinomycetes</taxon>
        <taxon>Micrococcales</taxon>
        <taxon>Bogoriellaceae</taxon>
        <taxon>Georgenia</taxon>
    </lineage>
</organism>
<dbReference type="InterPro" id="IPR000412">
    <property type="entry name" value="ABC_2_transport"/>
</dbReference>
<evidence type="ECO:0000256" key="2">
    <source>
        <dbReference type="ARBA" id="ARBA00022692"/>
    </source>
</evidence>
<feature type="transmembrane region" description="Helical" evidence="6">
    <location>
        <begin position="147"/>
        <end position="172"/>
    </location>
</feature>
<gene>
    <name evidence="8" type="ORF">ACFSE6_09955</name>
</gene>
<protein>
    <submittedName>
        <fullName evidence="8">ABC transporter permease</fullName>
    </submittedName>
</protein>
<evidence type="ECO:0000313" key="9">
    <source>
        <dbReference type="Proteomes" id="UP001597277"/>
    </source>
</evidence>
<dbReference type="InterPro" id="IPR051784">
    <property type="entry name" value="Nod_factor_ABC_transporter"/>
</dbReference>
<feature type="transmembrane region" description="Helical" evidence="6">
    <location>
        <begin position="114"/>
        <end position="141"/>
    </location>
</feature>
<name>A0ABW4L486_9MICO</name>
<comment type="caution">
    <text evidence="8">The sequence shown here is derived from an EMBL/GenBank/DDBJ whole genome shotgun (WGS) entry which is preliminary data.</text>
</comment>
<keyword evidence="5" id="KW-0046">Antibiotic resistance</keyword>
<keyword evidence="9" id="KW-1185">Reference proteome</keyword>
<feature type="transmembrane region" description="Helical" evidence="6">
    <location>
        <begin position="179"/>
        <end position="199"/>
    </location>
</feature>
<dbReference type="RefSeq" id="WP_388005877.1">
    <property type="nucleotide sequence ID" value="NZ_JBHUEE010000004.1"/>
</dbReference>
<feature type="transmembrane region" description="Helical" evidence="6">
    <location>
        <begin position="235"/>
        <end position="256"/>
    </location>
</feature>
<evidence type="ECO:0000313" key="8">
    <source>
        <dbReference type="EMBL" id="MFD1718160.1"/>
    </source>
</evidence>
<feature type="domain" description="ABC-2 type transporter transmembrane" evidence="7">
    <location>
        <begin position="72"/>
        <end position="253"/>
    </location>
</feature>
<keyword evidence="4 6" id="KW-0472">Membrane</keyword>
<keyword evidence="3 6" id="KW-1133">Transmembrane helix</keyword>
<evidence type="ECO:0000256" key="3">
    <source>
        <dbReference type="ARBA" id="ARBA00022989"/>
    </source>
</evidence>
<dbReference type="PANTHER" id="PTHR43229:SF2">
    <property type="entry name" value="NODULATION PROTEIN J"/>
    <property type="match status" value="1"/>
</dbReference>
<evidence type="ECO:0000256" key="4">
    <source>
        <dbReference type="ARBA" id="ARBA00023136"/>
    </source>
</evidence>
<keyword evidence="2 6" id="KW-0812">Transmembrane</keyword>
<sequence length="259" mass="26356">MSTLPATSESGGASSAFRRVLAQCRFETAAVLRNGEQLLLTLVLPLLGLTVMLRTELLPVPGHPGARAAAAVAGVVALAVASQLTSQAIGLAFDRRWGVLRLLATTPLGPRGLLAGRLGAVLVVLAVQVGVILLGGLVLGWRPVPDLPVMAGGAVLVVLGAAAFVALAVLLGGTLRAEAVLAVANLLWVLMAAGGGLLVPAQSLPDPLATAVEFLPSGALGEGLRHLAISGALDLRAVAVLIVWAAVGTWAAARWFRWE</sequence>
<evidence type="ECO:0000256" key="1">
    <source>
        <dbReference type="ARBA" id="ARBA00004141"/>
    </source>
</evidence>
<dbReference type="EMBL" id="JBHUEE010000004">
    <property type="protein sequence ID" value="MFD1718160.1"/>
    <property type="molecule type" value="Genomic_DNA"/>
</dbReference>